<evidence type="ECO:0008006" key="4">
    <source>
        <dbReference type="Google" id="ProtNLM"/>
    </source>
</evidence>
<evidence type="ECO:0000313" key="3">
    <source>
        <dbReference type="Proteomes" id="UP001172684"/>
    </source>
</evidence>
<feature type="compositionally biased region" description="Basic residues" evidence="1">
    <location>
        <begin position="45"/>
        <end position="54"/>
    </location>
</feature>
<evidence type="ECO:0000313" key="2">
    <source>
        <dbReference type="EMBL" id="KAJ9651976.1"/>
    </source>
</evidence>
<feature type="non-terminal residue" evidence="2">
    <location>
        <position position="273"/>
    </location>
</feature>
<evidence type="ECO:0000256" key="1">
    <source>
        <dbReference type="SAM" id="MobiDB-lite"/>
    </source>
</evidence>
<feature type="region of interest" description="Disordered" evidence="1">
    <location>
        <begin position="1"/>
        <end position="71"/>
    </location>
</feature>
<dbReference type="EMBL" id="JAPDRL010000471">
    <property type="protein sequence ID" value="KAJ9651976.1"/>
    <property type="molecule type" value="Genomic_DNA"/>
</dbReference>
<feature type="compositionally biased region" description="Low complexity" evidence="1">
    <location>
        <begin position="8"/>
        <end position="29"/>
    </location>
</feature>
<comment type="caution">
    <text evidence="2">The sequence shown here is derived from an EMBL/GenBank/DDBJ whole genome shotgun (WGS) entry which is preliminary data.</text>
</comment>
<accession>A0ABQ9NJ63</accession>
<dbReference type="Proteomes" id="UP001172684">
    <property type="component" value="Unassembled WGS sequence"/>
</dbReference>
<sequence length="273" mass="31547">MASNTVPSASSSTQDDSDIITTNSDTLSSVPSDLSDEDALQPAPSKKRPRKAKATKTWSYARAPTGSEPVRDDKKRRIWYCQWAQCKDYSATITSNIRYHMKNKHGVDIEEEVSLVKKATHARLESLFEKQEQQANMRADQKKEAILKSVVNKAKYGKNPRLLSSIRTGWYAFDKWYKKTDAVAAYAAALLLHPARRKAYINRQWLQKWRTPAIKRVEDLWKKEYMHKAPPSRTALSDKQPIQEPDEYDRWNRQNNALLAVKDEFNDFIDDRP</sequence>
<proteinExistence type="predicted"/>
<gene>
    <name evidence="2" type="ORF">H2201_009247</name>
</gene>
<protein>
    <recommendedName>
        <fullName evidence="4">BED-type domain-containing protein</fullName>
    </recommendedName>
</protein>
<keyword evidence="3" id="KW-1185">Reference proteome</keyword>
<organism evidence="2 3">
    <name type="scientific">Coniosporium apollinis</name>
    <dbReference type="NCBI Taxonomy" id="61459"/>
    <lineage>
        <taxon>Eukaryota</taxon>
        <taxon>Fungi</taxon>
        <taxon>Dikarya</taxon>
        <taxon>Ascomycota</taxon>
        <taxon>Pezizomycotina</taxon>
        <taxon>Dothideomycetes</taxon>
        <taxon>Dothideomycetes incertae sedis</taxon>
        <taxon>Coniosporium</taxon>
    </lineage>
</organism>
<reference evidence="2" key="1">
    <citation type="submission" date="2022-10" db="EMBL/GenBank/DDBJ databases">
        <title>Culturing micro-colonial fungi from biological soil crusts in the Mojave desert and describing Neophaeococcomyces mojavensis, and introducing the new genera and species Taxawa tesnikishii.</title>
        <authorList>
            <person name="Kurbessoian T."/>
            <person name="Stajich J.E."/>
        </authorList>
    </citation>
    <scope>NUCLEOTIDE SEQUENCE</scope>
    <source>
        <strain evidence="2">TK_1</strain>
    </source>
</reference>
<name>A0ABQ9NJ63_9PEZI</name>